<reference evidence="1 2" key="1">
    <citation type="journal article" date="2013" name="Genome Announc.">
        <title>Genome Sequence of the Obligate Gammaproteobacterial Methanotroph Methylomicrobium album Strain BG8.</title>
        <authorList>
            <person name="Kits K.D."/>
            <person name="Kalyuzhnaya M.G."/>
            <person name="Klotz M.G."/>
            <person name="Jetten M.S."/>
            <person name="Op den Camp H.J."/>
            <person name="Vuilleumier S."/>
            <person name="Bringel F."/>
            <person name="Dispirito A.A."/>
            <person name="Murrell J.C."/>
            <person name="Bruce D."/>
            <person name="Cheng J.F."/>
            <person name="Copeland A."/>
            <person name="Goodwin L."/>
            <person name="Hauser L."/>
            <person name="Lajus A."/>
            <person name="Land M.L."/>
            <person name="Lapidus A."/>
            <person name="Lucas S."/>
            <person name="Medigue C."/>
            <person name="Pitluck S."/>
            <person name="Woyke T."/>
            <person name="Zeytun A."/>
            <person name="Stein L.Y."/>
        </authorList>
    </citation>
    <scope>NUCLEOTIDE SEQUENCE [LARGE SCALE GENOMIC DNA]</scope>
    <source>
        <strain evidence="1 2">BG8</strain>
    </source>
</reference>
<dbReference type="Gene3D" id="3.40.50.1000">
    <property type="entry name" value="HAD superfamily/HAD-like"/>
    <property type="match status" value="1"/>
</dbReference>
<dbReference type="InterPro" id="IPR023214">
    <property type="entry name" value="HAD_sf"/>
</dbReference>
<dbReference type="SUPFAM" id="SSF56784">
    <property type="entry name" value="HAD-like"/>
    <property type="match status" value="1"/>
</dbReference>
<dbReference type="InterPro" id="IPR023198">
    <property type="entry name" value="PGP-like_dom2"/>
</dbReference>
<dbReference type="EMBL" id="CM001475">
    <property type="protein sequence ID" value="EIC31207.1"/>
    <property type="molecule type" value="Genomic_DNA"/>
</dbReference>
<dbReference type="RefSeq" id="WP_005374404.1">
    <property type="nucleotide sequence ID" value="NZ_CM001475.1"/>
</dbReference>
<dbReference type="InterPro" id="IPR050155">
    <property type="entry name" value="HAD-like_hydrolase_sf"/>
</dbReference>
<evidence type="ECO:0000313" key="2">
    <source>
        <dbReference type="Proteomes" id="UP000005090"/>
    </source>
</evidence>
<dbReference type="Proteomes" id="UP000005090">
    <property type="component" value="Chromosome"/>
</dbReference>
<dbReference type="GO" id="GO:0006281">
    <property type="term" value="P:DNA repair"/>
    <property type="evidence" value="ECO:0007669"/>
    <property type="project" value="TreeGrafter"/>
</dbReference>
<dbReference type="eggNOG" id="COG0546">
    <property type="taxonomic scope" value="Bacteria"/>
</dbReference>
<organism evidence="1 2">
    <name type="scientific">Methylomicrobium album BG8</name>
    <dbReference type="NCBI Taxonomy" id="686340"/>
    <lineage>
        <taxon>Bacteria</taxon>
        <taxon>Pseudomonadati</taxon>
        <taxon>Pseudomonadota</taxon>
        <taxon>Gammaproteobacteria</taxon>
        <taxon>Methylococcales</taxon>
        <taxon>Methylococcaceae</taxon>
        <taxon>Methylomicrobium</taxon>
    </lineage>
</organism>
<proteinExistence type="predicted"/>
<protein>
    <recommendedName>
        <fullName evidence="3">Phosphatase</fullName>
    </recommendedName>
</protein>
<dbReference type="STRING" id="686340.Metal_3559"/>
<dbReference type="HOGENOM" id="CLU_072689_1_0_6"/>
<dbReference type="Gene3D" id="1.10.150.240">
    <property type="entry name" value="Putative phosphatase, domain 2"/>
    <property type="match status" value="1"/>
</dbReference>
<dbReference type="InterPro" id="IPR036412">
    <property type="entry name" value="HAD-like_sf"/>
</dbReference>
<accession>H8GGC7</accession>
<gene>
    <name evidence="1" type="ORF">Metal_3559</name>
</gene>
<dbReference type="GO" id="GO:0008967">
    <property type="term" value="F:phosphoglycolate phosphatase activity"/>
    <property type="evidence" value="ECO:0007669"/>
    <property type="project" value="TreeGrafter"/>
</dbReference>
<dbReference type="PANTHER" id="PTHR43434:SF21">
    <property type="entry name" value="SLL0295 PROTEIN"/>
    <property type="match status" value="1"/>
</dbReference>
<evidence type="ECO:0000313" key="1">
    <source>
        <dbReference type="EMBL" id="EIC31207.1"/>
    </source>
</evidence>
<dbReference type="AlphaFoldDB" id="H8GGC7"/>
<sequence>MKDSLVYALDFDGVICDSAVETAMTGWKAADRLWNDMPREVPSIMVDHFRAVRPLIETGFEAILAMRLLFLGETVASIYSNYEAKSKALMEETRIGPGELKRLFGETRDLWIAEDREHWIRMNPLFDGIADKLRTIGERHTWYVVTTKQERFAKEILAAHAIELADERIFGLDRNMSKPEVLKGLLKAHSEQTLYFAEDRLPTLLNVRKHPELDGIKLIFALWGYNTPKDKALAEAQPFVLQRLEEFLEP</sequence>
<dbReference type="GO" id="GO:0005829">
    <property type="term" value="C:cytosol"/>
    <property type="evidence" value="ECO:0007669"/>
    <property type="project" value="TreeGrafter"/>
</dbReference>
<keyword evidence="2" id="KW-1185">Reference proteome</keyword>
<name>H8GGC7_METAL</name>
<evidence type="ECO:0008006" key="3">
    <source>
        <dbReference type="Google" id="ProtNLM"/>
    </source>
</evidence>
<dbReference type="PANTHER" id="PTHR43434">
    <property type="entry name" value="PHOSPHOGLYCOLATE PHOSPHATASE"/>
    <property type="match status" value="1"/>
</dbReference>